<name>A0A1M6TYM4_9FIRM</name>
<evidence type="ECO:0000256" key="5">
    <source>
        <dbReference type="PROSITE-ProRule" id="PRU00560"/>
    </source>
</evidence>
<keyword evidence="4 5" id="KW-0067">ATP-binding</keyword>
<evidence type="ECO:0000256" key="2">
    <source>
        <dbReference type="ARBA" id="ARBA00022801"/>
    </source>
</evidence>
<dbReference type="STRING" id="1121421.SAMN02745123_02516"/>
<evidence type="ECO:0000259" key="6">
    <source>
        <dbReference type="PROSITE" id="PS51198"/>
    </source>
</evidence>
<feature type="domain" description="UvrD-like helicase ATP-binding" evidence="6">
    <location>
        <begin position="199"/>
        <end position="581"/>
    </location>
</feature>
<evidence type="ECO:0000256" key="4">
    <source>
        <dbReference type="ARBA" id="ARBA00022840"/>
    </source>
</evidence>
<dbReference type="AlphaFoldDB" id="A0A1M6TYM4"/>
<dbReference type="PROSITE" id="PS51198">
    <property type="entry name" value="UVRD_HELICASE_ATP_BIND"/>
    <property type="match status" value="1"/>
</dbReference>
<dbReference type="SUPFAM" id="SSF52540">
    <property type="entry name" value="P-loop containing nucleoside triphosphate hydrolases"/>
    <property type="match status" value="1"/>
</dbReference>
<dbReference type="GO" id="GO:0000725">
    <property type="term" value="P:recombinational repair"/>
    <property type="evidence" value="ECO:0007669"/>
    <property type="project" value="TreeGrafter"/>
</dbReference>
<evidence type="ECO:0000256" key="3">
    <source>
        <dbReference type="ARBA" id="ARBA00022806"/>
    </source>
</evidence>
<dbReference type="Gene3D" id="3.40.50.300">
    <property type="entry name" value="P-loop containing nucleotide triphosphate hydrolases"/>
    <property type="match status" value="3"/>
</dbReference>
<dbReference type="GO" id="GO:0003677">
    <property type="term" value="F:DNA binding"/>
    <property type="evidence" value="ECO:0007669"/>
    <property type="project" value="InterPro"/>
</dbReference>
<accession>A0A1M6TYM4</accession>
<dbReference type="Proteomes" id="UP000183997">
    <property type="component" value="Unassembled WGS sequence"/>
</dbReference>
<dbReference type="GO" id="GO:0043138">
    <property type="term" value="F:3'-5' DNA helicase activity"/>
    <property type="evidence" value="ECO:0007669"/>
    <property type="project" value="TreeGrafter"/>
</dbReference>
<dbReference type="GO" id="GO:0016787">
    <property type="term" value="F:hydrolase activity"/>
    <property type="evidence" value="ECO:0007669"/>
    <property type="project" value="UniProtKB-UniRule"/>
</dbReference>
<proteinExistence type="predicted"/>
<organism evidence="7 8">
    <name type="scientific">Desulforamulus aeronauticus DSM 10349</name>
    <dbReference type="NCBI Taxonomy" id="1121421"/>
    <lineage>
        <taxon>Bacteria</taxon>
        <taxon>Bacillati</taxon>
        <taxon>Bacillota</taxon>
        <taxon>Clostridia</taxon>
        <taxon>Eubacteriales</taxon>
        <taxon>Peptococcaceae</taxon>
        <taxon>Desulforamulus</taxon>
    </lineage>
</organism>
<keyword evidence="3 5" id="KW-0347">Helicase</keyword>
<dbReference type="GO" id="GO:0005829">
    <property type="term" value="C:cytosol"/>
    <property type="evidence" value="ECO:0007669"/>
    <property type="project" value="TreeGrafter"/>
</dbReference>
<evidence type="ECO:0000313" key="7">
    <source>
        <dbReference type="EMBL" id="SHK62125.1"/>
    </source>
</evidence>
<dbReference type="InterPro" id="IPR014016">
    <property type="entry name" value="UvrD-like_ATP-bd"/>
</dbReference>
<dbReference type="InterPro" id="IPR000212">
    <property type="entry name" value="DNA_helicase_UvrD/REP"/>
</dbReference>
<keyword evidence="1 5" id="KW-0547">Nucleotide-binding</keyword>
<dbReference type="PANTHER" id="PTHR11070">
    <property type="entry name" value="UVRD / RECB / PCRA DNA HELICASE FAMILY MEMBER"/>
    <property type="match status" value="1"/>
</dbReference>
<keyword evidence="8" id="KW-1185">Reference proteome</keyword>
<dbReference type="InterPro" id="IPR027785">
    <property type="entry name" value="UvrD-like_helicase_C"/>
</dbReference>
<protein>
    <submittedName>
        <fullName evidence="7">DNA helicase-2 / ATP-dependent DNA helicase PcrA</fullName>
    </submittedName>
</protein>
<feature type="binding site" evidence="5">
    <location>
        <begin position="220"/>
        <end position="227"/>
    </location>
    <ligand>
        <name>ATP</name>
        <dbReference type="ChEBI" id="CHEBI:30616"/>
    </ligand>
</feature>
<dbReference type="Pfam" id="PF13538">
    <property type="entry name" value="UvrD_C_2"/>
    <property type="match status" value="1"/>
</dbReference>
<evidence type="ECO:0000313" key="8">
    <source>
        <dbReference type="Proteomes" id="UP000183997"/>
    </source>
</evidence>
<dbReference type="EMBL" id="FRAR01000018">
    <property type="protein sequence ID" value="SHK62125.1"/>
    <property type="molecule type" value="Genomic_DNA"/>
</dbReference>
<dbReference type="GO" id="GO:0005524">
    <property type="term" value="F:ATP binding"/>
    <property type="evidence" value="ECO:0007669"/>
    <property type="project" value="UniProtKB-UniRule"/>
</dbReference>
<dbReference type="PANTHER" id="PTHR11070:SF17">
    <property type="entry name" value="DNA HELICASE IV"/>
    <property type="match status" value="1"/>
</dbReference>
<dbReference type="OrthoDB" id="9787585at2"/>
<sequence>MSNYQQNLKEEKSYLENITAFIKEQLTLETEKLARRKSELIATRKDMWEDTSIDMNQYFSSEVDQPVSYASSLMQVQQYKKCLSSPYFGRFDFREEGYHHSEKIYLGLTTLIDPQTDAVYVYDWRAPICSIFYQYELGQATYTAPIGEIGGEVCLKRQYKIQASQLKYFFDSSIVIKDQILQEILSHNTSVKMKTIVETIQKEQDSIIRDIDNELLIVQGVAGSGKTSIALHRVAFLLYDGLRSTLQSNNLLILSPNELFTSYISDVLPELGEENVEQKTFGEIVTGALAERFQVEAREEQLEALIELQHERGGRLRRQSVGFKGSSIFKQLLDRLLWHYEHRLIPFGDVYYAGRVIENKHRLKSRLLNDKSGLPLAKRLQRLENSIWDKLHSLRSQRLAKIERIVQRSEGHDLEIKSFSRLLSIKETKTLRQYLQKFTKVDYWQVYTRLFNDPKLFFTLAQGLELPEGIEEIIAATEQSLQAGKIPFEDCAPLLYLKFKIEGSELFPDIKQVVIDEAQDYYPIQYEIFKLLFPEAKYTVLGDIQQTLEKKADVTLYEEIKTIFNKPKTTKLFLNKSYRSSYEINQFTKGLLDVPQDYLSFERYEEEPRVVYQETRHLLDQKIIRDIATCQDMGYQTVAIICKTFREAEEIYTRLGGQVGVRLLRREEGKVEKGVMIIPAYLAKGLEFDVVLVYGVNQENYTTEFDRKLLYISCTRAQHRLMLYYWGEKSHFLP</sequence>
<keyword evidence="2 5" id="KW-0378">Hydrolase</keyword>
<dbReference type="InterPro" id="IPR027417">
    <property type="entry name" value="P-loop_NTPase"/>
</dbReference>
<dbReference type="RefSeq" id="WP_072914877.1">
    <property type="nucleotide sequence ID" value="NZ_FRAR01000018.1"/>
</dbReference>
<reference evidence="8" key="1">
    <citation type="submission" date="2016-11" db="EMBL/GenBank/DDBJ databases">
        <authorList>
            <person name="Varghese N."/>
            <person name="Submissions S."/>
        </authorList>
    </citation>
    <scope>NUCLEOTIDE SEQUENCE [LARGE SCALE GENOMIC DNA]</scope>
    <source>
        <strain evidence="8">DSM 10349</strain>
    </source>
</reference>
<evidence type="ECO:0000256" key="1">
    <source>
        <dbReference type="ARBA" id="ARBA00022741"/>
    </source>
</evidence>
<gene>
    <name evidence="7" type="ORF">SAMN02745123_02516</name>
</gene>
<dbReference type="Pfam" id="PF00580">
    <property type="entry name" value="UvrD-helicase"/>
    <property type="match status" value="1"/>
</dbReference>